<protein>
    <submittedName>
        <fullName evidence="1">Uncharacterized protein</fullName>
    </submittedName>
</protein>
<gene>
    <name evidence="1" type="ORF">V6N12_048135</name>
</gene>
<proteinExistence type="predicted"/>
<evidence type="ECO:0000313" key="2">
    <source>
        <dbReference type="Proteomes" id="UP001472677"/>
    </source>
</evidence>
<name>A0ABR2EGE5_9ROSI</name>
<keyword evidence="2" id="KW-1185">Reference proteome</keyword>
<sequence>MARETRYSFWRQKKGSLPRLLDPPLGGIDGSAGAVRAEELRLASLVRSVEGIVDSEKLSVLETCAIGWVKETISIRVLAQELATAGLDGFELMWVAGLMVLLLFPDVESRGSMLSTKDVWSAWFGCLKEAEVVRVPAIEQRDVETGSEMGDKSQDASVLWNLGRSGNGCAESEGAIDARPAGAGAGCVGASAGTGQLTGDRGCVCSAGAALDVFVGDRSRECVATVQALESVGRRDSLVGLLDCGEGNLATTGRLQGDNCASSSLVAVIGNTGAALASVLGSVLGGVRKVKFVNCLVKTLGSPEQRRVVAIARSRKGCGRPAKACGLVEAGDDVVNPSLTDSDIQGYLLLFRSRCVWVATLTWFVGLLSGRIGRLCPEVCETFLSSLSLFDHYLLVLLNDDTVWGPRPFQFLTCWLDNKVNVRRFGSE</sequence>
<evidence type="ECO:0000313" key="1">
    <source>
        <dbReference type="EMBL" id="KAK8561059.1"/>
    </source>
</evidence>
<comment type="caution">
    <text evidence="1">The sequence shown here is derived from an EMBL/GenBank/DDBJ whole genome shotgun (WGS) entry which is preliminary data.</text>
</comment>
<dbReference type="EMBL" id="JBBPBM010000013">
    <property type="protein sequence ID" value="KAK8561059.1"/>
    <property type="molecule type" value="Genomic_DNA"/>
</dbReference>
<accession>A0ABR2EGE5</accession>
<dbReference type="Proteomes" id="UP001472677">
    <property type="component" value="Unassembled WGS sequence"/>
</dbReference>
<reference evidence="1 2" key="1">
    <citation type="journal article" date="2024" name="G3 (Bethesda)">
        <title>Genome assembly of Hibiscus sabdariffa L. provides insights into metabolisms of medicinal natural products.</title>
        <authorList>
            <person name="Kim T."/>
        </authorList>
    </citation>
    <scope>NUCLEOTIDE SEQUENCE [LARGE SCALE GENOMIC DNA]</scope>
    <source>
        <strain evidence="1">TK-2024</strain>
        <tissue evidence="1">Old leaves</tissue>
    </source>
</reference>
<organism evidence="1 2">
    <name type="scientific">Hibiscus sabdariffa</name>
    <name type="common">roselle</name>
    <dbReference type="NCBI Taxonomy" id="183260"/>
    <lineage>
        <taxon>Eukaryota</taxon>
        <taxon>Viridiplantae</taxon>
        <taxon>Streptophyta</taxon>
        <taxon>Embryophyta</taxon>
        <taxon>Tracheophyta</taxon>
        <taxon>Spermatophyta</taxon>
        <taxon>Magnoliopsida</taxon>
        <taxon>eudicotyledons</taxon>
        <taxon>Gunneridae</taxon>
        <taxon>Pentapetalae</taxon>
        <taxon>rosids</taxon>
        <taxon>malvids</taxon>
        <taxon>Malvales</taxon>
        <taxon>Malvaceae</taxon>
        <taxon>Malvoideae</taxon>
        <taxon>Hibiscus</taxon>
    </lineage>
</organism>